<organism evidence="2 3">
    <name type="scientific">Halorhodospira halophila (strain DSM 244 / SL1)</name>
    <name type="common">Ectothiorhodospira halophila (strain DSM 244 / SL1)</name>
    <dbReference type="NCBI Taxonomy" id="349124"/>
    <lineage>
        <taxon>Bacteria</taxon>
        <taxon>Pseudomonadati</taxon>
        <taxon>Pseudomonadota</taxon>
        <taxon>Gammaproteobacteria</taxon>
        <taxon>Chromatiales</taxon>
        <taxon>Ectothiorhodospiraceae</taxon>
        <taxon>Halorhodospira</taxon>
    </lineage>
</organism>
<dbReference type="Proteomes" id="UP000000647">
    <property type="component" value="Chromosome"/>
</dbReference>
<proteinExistence type="predicted"/>
<gene>
    <name evidence="2" type="ordered locus">Hhal_1556</name>
</gene>
<protein>
    <submittedName>
        <fullName evidence="2">Protein involved in cellulose biosynthesis (CelD)-like protein</fullName>
    </submittedName>
</protein>
<dbReference type="EMBL" id="CP000544">
    <property type="protein sequence ID" value="ABM62320.1"/>
    <property type="molecule type" value="Genomic_DNA"/>
</dbReference>
<dbReference type="SUPFAM" id="SSF55729">
    <property type="entry name" value="Acyl-CoA N-acyltransferases (Nat)"/>
    <property type="match status" value="1"/>
</dbReference>
<dbReference type="InterPro" id="IPR016181">
    <property type="entry name" value="Acyl_CoA_acyltransferase"/>
</dbReference>
<dbReference type="AlphaFoldDB" id="A1WXA8"/>
<name>A1WXA8_HALHL</name>
<dbReference type="STRING" id="349124.Hhal_1556"/>
<dbReference type="Pfam" id="PF13480">
    <property type="entry name" value="Acetyltransf_6"/>
    <property type="match status" value="1"/>
</dbReference>
<dbReference type="eggNOG" id="COG5653">
    <property type="taxonomic scope" value="Bacteria"/>
</dbReference>
<dbReference type="InterPro" id="IPR038740">
    <property type="entry name" value="BioF2-like_GNAT_dom"/>
</dbReference>
<dbReference type="HOGENOM" id="CLU_046277_4_0_6"/>
<dbReference type="KEGG" id="hha:Hhal_1556"/>
<evidence type="ECO:0000259" key="1">
    <source>
        <dbReference type="Pfam" id="PF13480"/>
    </source>
</evidence>
<sequence>MEPSVQRQPFAQVASAWDRLAQDALPNPFLTTAWHRTLHKLAPDDPVPPALETVLYQWGGEPRALATLGRARVRRALVFSSRMLFLNETGDPRLDYLTVEHNAPLAPVGAEAKAFAGMVEGLLTDTDWDELCLGWVEADRWRACWLECSHLPLMPVVIDRRPYYFRGLQSRDARPDQLLSSLSSNTRQQIRRSIRQYGGLDALAFEVATDPAMAVRWFEHMVELHQARWQAQGKVGAFADPFMRAFHEHLIEAGAQDGSARMIRVQTSERVIGYLYNLRAGGYECNYQSGLAYEADPRSKPGLVSHILAMAAAAETGVHCYDFLVGESQYKRSLASGKGEMLRVSLQRRRPMLWLERQLRAARDRILQKRGRERKEAW</sequence>
<evidence type="ECO:0000313" key="2">
    <source>
        <dbReference type="EMBL" id="ABM62320.1"/>
    </source>
</evidence>
<accession>A1WXA8</accession>
<evidence type="ECO:0000313" key="3">
    <source>
        <dbReference type="Proteomes" id="UP000000647"/>
    </source>
</evidence>
<feature type="domain" description="BioF2-like acetyltransferase" evidence="1">
    <location>
        <begin position="184"/>
        <end position="332"/>
    </location>
</feature>
<keyword evidence="3" id="KW-1185">Reference proteome</keyword>
<reference evidence="3" key="1">
    <citation type="submission" date="2006-12" db="EMBL/GenBank/DDBJ databases">
        <title>Complete sequence of Halorhodospira halophila SL1.</title>
        <authorList>
            <consortium name="US DOE Joint Genome Institute"/>
            <person name="Copeland A."/>
            <person name="Lucas S."/>
            <person name="Lapidus A."/>
            <person name="Barry K."/>
            <person name="Detter J.C."/>
            <person name="Glavina del Rio T."/>
            <person name="Hammon N."/>
            <person name="Israni S."/>
            <person name="Dalin E."/>
            <person name="Tice H."/>
            <person name="Pitluck S."/>
            <person name="Saunders E."/>
            <person name="Brettin T."/>
            <person name="Bruce D."/>
            <person name="Han C."/>
            <person name="Tapia R."/>
            <person name="Schmutz J."/>
            <person name="Larimer F."/>
            <person name="Land M."/>
            <person name="Hauser L."/>
            <person name="Kyrpides N."/>
            <person name="Mikhailova N."/>
            <person name="Hoff W."/>
            <person name="Richardson P."/>
        </authorList>
    </citation>
    <scope>NUCLEOTIDE SEQUENCE [LARGE SCALE GENOMIC DNA]</scope>
    <source>
        <strain evidence="3">DSM 244 / SL1</strain>
    </source>
</reference>
<dbReference type="OrthoDB" id="9808976at2"/>
<reference evidence="2 3" key="2">
    <citation type="journal article" date="2013" name="Stand. Genomic Sci.">
        <title>Complete genome sequence of Halorhodospira halophila SL1.</title>
        <authorList>
            <person name="Challacombe J.F."/>
            <person name="Majid S."/>
            <person name="Deole R."/>
            <person name="Brettin T.S."/>
            <person name="Bruce D."/>
            <person name="Delano S.F."/>
            <person name="Detter J.C."/>
            <person name="Gleasner C.D."/>
            <person name="Han C.S."/>
            <person name="Misra M."/>
            <person name="Reitenga K.G."/>
            <person name="Mikhailova N."/>
            <person name="Woyke T."/>
            <person name="Pitluck S."/>
            <person name="Nolan M."/>
            <person name="Land M.L."/>
            <person name="Saunders E."/>
            <person name="Tapia R."/>
            <person name="Lapidus A."/>
            <person name="Ivanova N."/>
            <person name="Hoff W.D."/>
        </authorList>
    </citation>
    <scope>NUCLEOTIDE SEQUENCE [LARGE SCALE GENOMIC DNA]</scope>
    <source>
        <strain evidence="3">DSM 244 / SL1</strain>
    </source>
</reference>
<dbReference type="Gene3D" id="3.40.630.30">
    <property type="match status" value="1"/>
</dbReference>